<evidence type="ECO:0000313" key="3">
    <source>
        <dbReference type="Proteomes" id="UP000799771"/>
    </source>
</evidence>
<gene>
    <name evidence="2" type="ORF">P153DRAFT_85630</name>
</gene>
<feature type="signal peptide" evidence="1">
    <location>
        <begin position="1"/>
        <end position="17"/>
    </location>
</feature>
<dbReference type="GeneID" id="54413881"/>
<evidence type="ECO:0000313" key="2">
    <source>
        <dbReference type="EMBL" id="KAF2126123.1"/>
    </source>
</evidence>
<dbReference type="AlphaFoldDB" id="A0A6A6A4N1"/>
<keyword evidence="1" id="KW-0732">Signal</keyword>
<feature type="chain" id="PRO_5025550138" evidence="1">
    <location>
        <begin position="18"/>
        <end position="92"/>
    </location>
</feature>
<name>A0A6A6A4N1_9PLEO</name>
<sequence>MLKPGTWILLFVRTGRAYLYHPPSTCESRSRIIGCRGALTIFFSTTTSTTHHLRGISSSSDVKLQSYESVSSYTQICAPQDPLHNNNLNSYM</sequence>
<reference evidence="2" key="1">
    <citation type="journal article" date="2020" name="Stud. Mycol.">
        <title>101 Dothideomycetes genomes: a test case for predicting lifestyles and emergence of pathogens.</title>
        <authorList>
            <person name="Haridas S."/>
            <person name="Albert R."/>
            <person name="Binder M."/>
            <person name="Bloem J."/>
            <person name="Labutti K."/>
            <person name="Salamov A."/>
            <person name="Andreopoulos B."/>
            <person name="Baker S."/>
            <person name="Barry K."/>
            <person name="Bills G."/>
            <person name="Bluhm B."/>
            <person name="Cannon C."/>
            <person name="Castanera R."/>
            <person name="Culley D."/>
            <person name="Daum C."/>
            <person name="Ezra D."/>
            <person name="Gonzalez J."/>
            <person name="Henrissat B."/>
            <person name="Kuo A."/>
            <person name="Liang C."/>
            <person name="Lipzen A."/>
            <person name="Lutzoni F."/>
            <person name="Magnuson J."/>
            <person name="Mondo S."/>
            <person name="Nolan M."/>
            <person name="Ohm R."/>
            <person name="Pangilinan J."/>
            <person name="Park H.-J."/>
            <person name="Ramirez L."/>
            <person name="Alfaro M."/>
            <person name="Sun H."/>
            <person name="Tritt A."/>
            <person name="Yoshinaga Y."/>
            <person name="Zwiers L.-H."/>
            <person name="Turgeon B."/>
            <person name="Goodwin S."/>
            <person name="Spatafora J."/>
            <person name="Crous P."/>
            <person name="Grigoriev I."/>
        </authorList>
    </citation>
    <scope>NUCLEOTIDE SEQUENCE</scope>
    <source>
        <strain evidence="2">CBS 119687</strain>
    </source>
</reference>
<keyword evidence="3" id="KW-1185">Reference proteome</keyword>
<dbReference type="Proteomes" id="UP000799771">
    <property type="component" value="Unassembled WGS sequence"/>
</dbReference>
<evidence type="ECO:0000256" key="1">
    <source>
        <dbReference type="SAM" id="SignalP"/>
    </source>
</evidence>
<dbReference type="EMBL" id="ML977514">
    <property type="protein sequence ID" value="KAF2126123.1"/>
    <property type="molecule type" value="Genomic_DNA"/>
</dbReference>
<protein>
    <submittedName>
        <fullName evidence="2">Uncharacterized protein</fullName>
    </submittedName>
</protein>
<accession>A0A6A6A4N1</accession>
<organism evidence="2 3">
    <name type="scientific">Dothidotthia symphoricarpi CBS 119687</name>
    <dbReference type="NCBI Taxonomy" id="1392245"/>
    <lineage>
        <taxon>Eukaryota</taxon>
        <taxon>Fungi</taxon>
        <taxon>Dikarya</taxon>
        <taxon>Ascomycota</taxon>
        <taxon>Pezizomycotina</taxon>
        <taxon>Dothideomycetes</taxon>
        <taxon>Pleosporomycetidae</taxon>
        <taxon>Pleosporales</taxon>
        <taxon>Dothidotthiaceae</taxon>
        <taxon>Dothidotthia</taxon>
    </lineage>
</organism>
<proteinExistence type="predicted"/>
<dbReference type="RefSeq" id="XP_033520515.1">
    <property type="nucleotide sequence ID" value="XM_033673449.1"/>
</dbReference>